<dbReference type="EMBL" id="JAAXKZ010000147">
    <property type="protein sequence ID" value="NMH95000.1"/>
    <property type="molecule type" value="Genomic_DNA"/>
</dbReference>
<proteinExistence type="predicted"/>
<comment type="caution">
    <text evidence="6">The sequence shown here is derived from an EMBL/GenBank/DDBJ whole genome shotgun (WGS) entry which is preliminary data.</text>
</comment>
<dbReference type="GO" id="GO:0000976">
    <property type="term" value="F:transcription cis-regulatory region binding"/>
    <property type="evidence" value="ECO:0007669"/>
    <property type="project" value="TreeGrafter"/>
</dbReference>
<dbReference type="RefSeq" id="WP_169415670.1">
    <property type="nucleotide sequence ID" value="NZ_JAAXKZ010000147.1"/>
</dbReference>
<dbReference type="PROSITE" id="PS50977">
    <property type="entry name" value="HTH_TETR_2"/>
    <property type="match status" value="1"/>
</dbReference>
<dbReference type="InterPro" id="IPR023772">
    <property type="entry name" value="DNA-bd_HTH_TetR-type_CS"/>
</dbReference>
<evidence type="ECO:0000313" key="7">
    <source>
        <dbReference type="Proteomes" id="UP000586918"/>
    </source>
</evidence>
<gene>
    <name evidence="6" type="ORF">HF519_26235</name>
</gene>
<evidence type="ECO:0000313" key="6">
    <source>
        <dbReference type="EMBL" id="NMH95000.1"/>
    </source>
</evidence>
<keyword evidence="2 4" id="KW-0238">DNA-binding</keyword>
<dbReference type="PANTHER" id="PTHR30055">
    <property type="entry name" value="HTH-TYPE TRANSCRIPTIONAL REGULATOR RUTR"/>
    <property type="match status" value="1"/>
</dbReference>
<dbReference type="InterPro" id="IPR050109">
    <property type="entry name" value="HTH-type_TetR-like_transc_reg"/>
</dbReference>
<dbReference type="GO" id="GO:0003700">
    <property type="term" value="F:DNA-binding transcription factor activity"/>
    <property type="evidence" value="ECO:0007669"/>
    <property type="project" value="TreeGrafter"/>
</dbReference>
<keyword evidence="1" id="KW-0805">Transcription regulation</keyword>
<evidence type="ECO:0000256" key="3">
    <source>
        <dbReference type="ARBA" id="ARBA00023163"/>
    </source>
</evidence>
<accession>A0A848DQ73</accession>
<dbReference type="Pfam" id="PF00440">
    <property type="entry name" value="TetR_N"/>
    <property type="match status" value="1"/>
</dbReference>
<feature type="DNA-binding region" description="H-T-H motif" evidence="4">
    <location>
        <begin position="44"/>
        <end position="63"/>
    </location>
</feature>
<dbReference type="Proteomes" id="UP000586918">
    <property type="component" value="Unassembled WGS sequence"/>
</dbReference>
<dbReference type="Gene3D" id="1.10.357.10">
    <property type="entry name" value="Tetracycline Repressor, domain 2"/>
    <property type="match status" value="1"/>
</dbReference>
<sequence length="215" mass="23415">MTDVNAAKRGYSSPLRRQQAAATRAAVLTAARDLFLERGYGATTVEQIAGRAGVSKPTVFTAVGNKQTLLAVVRDVAMAGDDEPVAVGARPAAREIESEPDPDRAVDLLTELIAGIGSRYAAIAEVVRGAAESGEEGPRELWRASEEQRLAGARQWIAALSRKTPLAGGLDHDTAVDLMWLYMAPDHYHRLVNVRGWSPERYRTWLADRIRGLLR</sequence>
<evidence type="ECO:0000256" key="4">
    <source>
        <dbReference type="PROSITE-ProRule" id="PRU00335"/>
    </source>
</evidence>
<evidence type="ECO:0000256" key="1">
    <source>
        <dbReference type="ARBA" id="ARBA00023015"/>
    </source>
</evidence>
<dbReference type="SUPFAM" id="SSF46689">
    <property type="entry name" value="Homeodomain-like"/>
    <property type="match status" value="1"/>
</dbReference>
<protein>
    <submittedName>
        <fullName evidence="6">Helix-turn-helix transcriptional regulator</fullName>
    </submittedName>
</protein>
<dbReference type="PRINTS" id="PR00455">
    <property type="entry name" value="HTHTETR"/>
</dbReference>
<name>A0A848DQ73_9PSEU</name>
<feature type="domain" description="HTH tetR-type" evidence="5">
    <location>
        <begin position="21"/>
        <end position="81"/>
    </location>
</feature>
<dbReference type="InterPro" id="IPR001647">
    <property type="entry name" value="HTH_TetR"/>
</dbReference>
<organism evidence="6 7">
    <name type="scientific">Pseudonocardia bannensis</name>
    <dbReference type="NCBI Taxonomy" id="630973"/>
    <lineage>
        <taxon>Bacteria</taxon>
        <taxon>Bacillati</taxon>
        <taxon>Actinomycetota</taxon>
        <taxon>Actinomycetes</taxon>
        <taxon>Pseudonocardiales</taxon>
        <taxon>Pseudonocardiaceae</taxon>
        <taxon>Pseudonocardia</taxon>
    </lineage>
</organism>
<evidence type="ECO:0000259" key="5">
    <source>
        <dbReference type="PROSITE" id="PS50977"/>
    </source>
</evidence>
<dbReference type="AlphaFoldDB" id="A0A848DQ73"/>
<evidence type="ECO:0000256" key="2">
    <source>
        <dbReference type="ARBA" id="ARBA00023125"/>
    </source>
</evidence>
<keyword evidence="3" id="KW-0804">Transcription</keyword>
<reference evidence="6 7" key="1">
    <citation type="submission" date="2020-04" db="EMBL/GenBank/DDBJ databases">
        <authorList>
            <person name="Klaysubun C."/>
            <person name="Duangmal K."/>
            <person name="Lipun K."/>
        </authorList>
    </citation>
    <scope>NUCLEOTIDE SEQUENCE [LARGE SCALE GENOMIC DNA]</scope>
    <source>
        <strain evidence="6 7">DSM 45300</strain>
    </source>
</reference>
<dbReference type="PANTHER" id="PTHR30055:SF234">
    <property type="entry name" value="HTH-TYPE TRANSCRIPTIONAL REGULATOR BETI"/>
    <property type="match status" value="1"/>
</dbReference>
<keyword evidence="7" id="KW-1185">Reference proteome</keyword>
<dbReference type="InterPro" id="IPR009057">
    <property type="entry name" value="Homeodomain-like_sf"/>
</dbReference>
<dbReference type="PROSITE" id="PS01081">
    <property type="entry name" value="HTH_TETR_1"/>
    <property type="match status" value="1"/>
</dbReference>